<comment type="caution">
    <text evidence="3">The sequence shown here is derived from an EMBL/GenBank/DDBJ whole genome shotgun (WGS) entry which is preliminary data.</text>
</comment>
<dbReference type="EMBL" id="CAMXCT030000487">
    <property type="protein sequence ID" value="CAL4766768.1"/>
    <property type="molecule type" value="Genomic_DNA"/>
</dbReference>
<dbReference type="AlphaFoldDB" id="A0A9P1BU16"/>
<dbReference type="Proteomes" id="UP001152797">
    <property type="component" value="Unassembled WGS sequence"/>
</dbReference>
<dbReference type="OrthoDB" id="433409at2759"/>
<evidence type="ECO:0000313" key="3">
    <source>
        <dbReference type="EMBL" id="CAI3979456.1"/>
    </source>
</evidence>
<gene>
    <name evidence="3" type="ORF">C1SCF055_LOCUS7406</name>
</gene>
<evidence type="ECO:0008006" key="6">
    <source>
        <dbReference type="Google" id="ProtNLM"/>
    </source>
</evidence>
<keyword evidence="5" id="KW-1185">Reference proteome</keyword>
<keyword evidence="2" id="KW-0732">Signal</keyword>
<evidence type="ECO:0000313" key="4">
    <source>
        <dbReference type="EMBL" id="CAL4766768.1"/>
    </source>
</evidence>
<feature type="region of interest" description="Disordered" evidence="1">
    <location>
        <begin position="125"/>
        <end position="149"/>
    </location>
</feature>
<dbReference type="EMBL" id="CAMXCT010000487">
    <property type="protein sequence ID" value="CAI3979456.1"/>
    <property type="molecule type" value="Genomic_DNA"/>
</dbReference>
<evidence type="ECO:0000256" key="1">
    <source>
        <dbReference type="SAM" id="MobiDB-lite"/>
    </source>
</evidence>
<proteinExistence type="predicted"/>
<feature type="chain" id="PRO_5043269783" description="ShKT domain-containing protein" evidence="2">
    <location>
        <begin position="23"/>
        <end position="288"/>
    </location>
</feature>
<dbReference type="EMBL" id="CAMXCT020000487">
    <property type="protein sequence ID" value="CAL1132831.1"/>
    <property type="molecule type" value="Genomic_DNA"/>
</dbReference>
<reference evidence="4 5" key="2">
    <citation type="submission" date="2024-05" db="EMBL/GenBank/DDBJ databases">
        <authorList>
            <person name="Chen Y."/>
            <person name="Shah S."/>
            <person name="Dougan E. K."/>
            <person name="Thang M."/>
            <person name="Chan C."/>
        </authorList>
    </citation>
    <scope>NUCLEOTIDE SEQUENCE [LARGE SCALE GENOMIC DNA]</scope>
</reference>
<feature type="signal peptide" evidence="2">
    <location>
        <begin position="1"/>
        <end position="22"/>
    </location>
</feature>
<sequence>MKLRRTFGPLKVFAASLSLSSALEATAHRQITADGAILDRQLMRREEARRQDPECYREQDWSSAGCPVYDQTSCSSYTEQECTSGCGEGKVCLKLFMVPLSYSCCEDLETHEIFDRNAKNAVSAADKLGAGNPPPAPAPAPAKGFGSETSASALKAAEEASAGTSEATPECYRSNDWTKIACPKYDQTKCSSYSENDCSSGCGSNKVCVKLYMSPMSYSCCEDDMQQIFQRDESASVPAAPKAVSPKEEIAETAVAETPSVELPFTGTAGSQGSQLQKEAAELAQLAG</sequence>
<accession>A0A9P1BU16</accession>
<protein>
    <recommendedName>
        <fullName evidence="6">ShKT domain-containing protein</fullName>
    </recommendedName>
</protein>
<reference evidence="3" key="1">
    <citation type="submission" date="2022-10" db="EMBL/GenBank/DDBJ databases">
        <authorList>
            <person name="Chen Y."/>
            <person name="Dougan E. K."/>
            <person name="Chan C."/>
            <person name="Rhodes N."/>
            <person name="Thang M."/>
        </authorList>
    </citation>
    <scope>NUCLEOTIDE SEQUENCE</scope>
</reference>
<evidence type="ECO:0000313" key="5">
    <source>
        <dbReference type="Proteomes" id="UP001152797"/>
    </source>
</evidence>
<name>A0A9P1BU16_9DINO</name>
<organism evidence="3">
    <name type="scientific">Cladocopium goreaui</name>
    <dbReference type="NCBI Taxonomy" id="2562237"/>
    <lineage>
        <taxon>Eukaryota</taxon>
        <taxon>Sar</taxon>
        <taxon>Alveolata</taxon>
        <taxon>Dinophyceae</taxon>
        <taxon>Suessiales</taxon>
        <taxon>Symbiodiniaceae</taxon>
        <taxon>Cladocopium</taxon>
    </lineage>
</organism>
<evidence type="ECO:0000256" key="2">
    <source>
        <dbReference type="SAM" id="SignalP"/>
    </source>
</evidence>